<protein>
    <recommendedName>
        <fullName evidence="4">SLA1 homology domain-containing protein</fullName>
    </recommendedName>
</protein>
<sequence>MGVIRALVVLGLVGVGLNAVVQADEPRAWVDTHGNQVPGELVDVTADQMVVLRIDDEEVSIPLTVFSENDRKYLRQQMPDKVSEPAEVKELESKSPSKDLSGADLYQPPRKNENIQYYCTGCDGALSSSIGVGDHCSHCGVMIEYEEDEYGNVVSGTKPPWFAHLPVRTIGFFVVFVLSTAWKFRRMLPIG</sequence>
<accession>A0A7V8V2H2</accession>
<evidence type="ECO:0000256" key="1">
    <source>
        <dbReference type="SAM" id="MobiDB-lite"/>
    </source>
</evidence>
<evidence type="ECO:0000313" key="2">
    <source>
        <dbReference type="EMBL" id="MBA2113719.1"/>
    </source>
</evidence>
<dbReference type="AlphaFoldDB" id="A0A7V8V2H2"/>
<feature type="region of interest" description="Disordered" evidence="1">
    <location>
        <begin position="78"/>
        <end position="105"/>
    </location>
</feature>
<reference evidence="2 3" key="1">
    <citation type="submission" date="2020-05" db="EMBL/GenBank/DDBJ databases">
        <title>Bremerella alba sp. nov., a novel planctomycete isolated from the surface of the macroalga Fucus spiralis.</title>
        <authorList>
            <person name="Godinho O."/>
            <person name="Botelho R."/>
            <person name="Albuquerque L."/>
            <person name="Wiegand S."/>
            <person name="Da Costa M.S."/>
            <person name="Lobo-Da-Cunha A."/>
            <person name="Jogler C."/>
            <person name="Lage O.M."/>
        </authorList>
    </citation>
    <scope>NUCLEOTIDE SEQUENCE [LARGE SCALE GENOMIC DNA]</scope>
    <source>
        <strain evidence="2 3">FF15</strain>
    </source>
</reference>
<comment type="caution">
    <text evidence="2">The sequence shown here is derived from an EMBL/GenBank/DDBJ whole genome shotgun (WGS) entry which is preliminary data.</text>
</comment>
<evidence type="ECO:0000313" key="3">
    <source>
        <dbReference type="Proteomes" id="UP000551616"/>
    </source>
</evidence>
<gene>
    <name evidence="2" type="ORF">HOV93_08700</name>
</gene>
<feature type="compositionally biased region" description="Basic and acidic residues" evidence="1">
    <location>
        <begin position="81"/>
        <end position="97"/>
    </location>
</feature>
<dbReference type="Proteomes" id="UP000551616">
    <property type="component" value="Unassembled WGS sequence"/>
</dbReference>
<organism evidence="2 3">
    <name type="scientific">Bremerella alba</name>
    <dbReference type="NCBI Taxonomy" id="980252"/>
    <lineage>
        <taxon>Bacteria</taxon>
        <taxon>Pseudomonadati</taxon>
        <taxon>Planctomycetota</taxon>
        <taxon>Planctomycetia</taxon>
        <taxon>Pirellulales</taxon>
        <taxon>Pirellulaceae</taxon>
        <taxon>Bremerella</taxon>
    </lineage>
</organism>
<keyword evidence="3" id="KW-1185">Reference proteome</keyword>
<evidence type="ECO:0008006" key="4">
    <source>
        <dbReference type="Google" id="ProtNLM"/>
    </source>
</evidence>
<dbReference type="RefSeq" id="WP_207395209.1">
    <property type="nucleotide sequence ID" value="NZ_JABRWO010000002.1"/>
</dbReference>
<dbReference type="EMBL" id="JABRWO010000002">
    <property type="protein sequence ID" value="MBA2113719.1"/>
    <property type="molecule type" value="Genomic_DNA"/>
</dbReference>
<proteinExistence type="predicted"/>
<name>A0A7V8V2H2_9BACT</name>
<dbReference type="Gene3D" id="2.30.30.700">
    <property type="entry name" value="SLA1 homology domain 1"/>
    <property type="match status" value="1"/>
</dbReference>